<dbReference type="GeneID" id="5895533"/>
<dbReference type="FunFam" id="3.90.190.10:FF:000209">
    <property type="entry name" value="Protein tyrosine phosphatase 1"/>
    <property type="match status" value="1"/>
</dbReference>
<dbReference type="Pfam" id="PF00782">
    <property type="entry name" value="DSPc"/>
    <property type="match status" value="1"/>
</dbReference>
<feature type="domain" description="Tyrosine-protein phosphatase" evidence="4">
    <location>
        <begin position="72"/>
        <end position="236"/>
    </location>
</feature>
<dbReference type="GO" id="GO:0005737">
    <property type="term" value="C:cytoplasm"/>
    <property type="evidence" value="ECO:0000318"/>
    <property type="project" value="GO_Central"/>
</dbReference>
<protein>
    <submittedName>
        <fullName evidence="7">Uncharacterized protein</fullName>
    </submittedName>
</protein>
<dbReference type="InterPro" id="IPR003595">
    <property type="entry name" value="Tyr_Pase_cat"/>
</dbReference>
<dbReference type="EMBL" id="CH991579">
    <property type="protein sequence ID" value="EDQ84897.1"/>
    <property type="molecule type" value="Genomic_DNA"/>
</dbReference>
<dbReference type="InterPro" id="IPR049573">
    <property type="entry name" value="PTPDC1_PTP"/>
</dbReference>
<dbReference type="eggNOG" id="KOG1720">
    <property type="taxonomic scope" value="Eukaryota"/>
</dbReference>
<dbReference type="PROSITE" id="PS50056">
    <property type="entry name" value="TYR_PHOSPHATASE_2"/>
    <property type="match status" value="1"/>
</dbReference>
<gene>
    <name evidence="7" type="ORF">MONBRDRAFT_29751</name>
</gene>
<dbReference type="PRINTS" id="PR00700">
    <property type="entry name" value="PRTYPHPHTASE"/>
</dbReference>
<dbReference type="STRING" id="81824.A9VC08"/>
<dbReference type="InterPro" id="IPR029021">
    <property type="entry name" value="Prot-tyrosine_phosphatase-like"/>
</dbReference>
<dbReference type="PANTHER" id="PTHR23339">
    <property type="entry name" value="TYROSINE SPECIFIC PROTEIN PHOSPHATASE AND DUAL SPECIFICITY PROTEIN PHOSPHATASE"/>
    <property type="match status" value="1"/>
</dbReference>
<evidence type="ECO:0000259" key="6">
    <source>
        <dbReference type="PROSITE" id="PS50056"/>
    </source>
</evidence>
<evidence type="ECO:0000256" key="2">
    <source>
        <dbReference type="ARBA" id="ARBA00022912"/>
    </source>
</evidence>
<dbReference type="InterPro" id="IPR000340">
    <property type="entry name" value="Dual-sp_phosphatase_cat-dom"/>
</dbReference>
<evidence type="ECO:0000256" key="1">
    <source>
        <dbReference type="ARBA" id="ARBA00022801"/>
    </source>
</evidence>
<dbReference type="Gene3D" id="3.90.190.10">
    <property type="entry name" value="Protein tyrosine phosphatase superfamily"/>
    <property type="match status" value="1"/>
</dbReference>
<dbReference type="InterPro" id="IPR016130">
    <property type="entry name" value="Tyr_Pase_AS"/>
</dbReference>
<proteinExistence type="predicted"/>
<dbReference type="SMART" id="SM00195">
    <property type="entry name" value="DSPc"/>
    <property type="match status" value="1"/>
</dbReference>
<dbReference type="KEGG" id="mbr:MONBRDRAFT_29751"/>
<dbReference type="PROSITE" id="PS00383">
    <property type="entry name" value="TYR_PHOSPHATASE_1"/>
    <property type="match status" value="1"/>
</dbReference>
<dbReference type="CDD" id="cd14506">
    <property type="entry name" value="PTP_PTPDC1"/>
    <property type="match status" value="1"/>
</dbReference>
<dbReference type="GO" id="GO:0060271">
    <property type="term" value="P:cilium assembly"/>
    <property type="evidence" value="ECO:0000318"/>
    <property type="project" value="GO_Central"/>
</dbReference>
<keyword evidence="1" id="KW-0378">Hydrolase</keyword>
<evidence type="ECO:0000313" key="7">
    <source>
        <dbReference type="EMBL" id="EDQ84897.1"/>
    </source>
</evidence>
<dbReference type="InParanoid" id="A9VC08"/>
<accession>A9VC08</accession>
<dbReference type="PROSITE" id="PS50055">
    <property type="entry name" value="TYR_PHOSPHATASE_PTP"/>
    <property type="match status" value="1"/>
</dbReference>
<feature type="domain" description="Tyrosine-protein phosphatase" evidence="5">
    <location>
        <begin position="131"/>
        <end position="234"/>
    </location>
</feature>
<evidence type="ECO:0000256" key="3">
    <source>
        <dbReference type="SAM" id="MobiDB-lite"/>
    </source>
</evidence>
<keyword evidence="8" id="KW-1185">Reference proteome</keyword>
<keyword evidence="2" id="KW-0904">Protein phosphatase</keyword>
<dbReference type="GO" id="GO:0004725">
    <property type="term" value="F:protein tyrosine phosphatase activity"/>
    <property type="evidence" value="ECO:0000318"/>
    <property type="project" value="GO_Central"/>
</dbReference>
<dbReference type="InterPro" id="IPR000387">
    <property type="entry name" value="Tyr_Pase_dom"/>
</dbReference>
<dbReference type="AlphaFoldDB" id="A9VC08"/>
<dbReference type="InterPro" id="IPR020422">
    <property type="entry name" value="TYR_PHOSPHATASE_DUAL_dom"/>
</dbReference>
<dbReference type="SMART" id="SM00404">
    <property type="entry name" value="PTPc_motif"/>
    <property type="match status" value="1"/>
</dbReference>
<reference evidence="7 8" key="1">
    <citation type="journal article" date="2008" name="Nature">
        <title>The genome of the choanoflagellate Monosiga brevicollis and the origin of metazoans.</title>
        <authorList>
            <consortium name="JGI Sequencing"/>
            <person name="King N."/>
            <person name="Westbrook M.J."/>
            <person name="Young S.L."/>
            <person name="Kuo A."/>
            <person name="Abedin M."/>
            <person name="Chapman J."/>
            <person name="Fairclough S."/>
            <person name="Hellsten U."/>
            <person name="Isogai Y."/>
            <person name="Letunic I."/>
            <person name="Marr M."/>
            <person name="Pincus D."/>
            <person name="Putnam N."/>
            <person name="Rokas A."/>
            <person name="Wright K.J."/>
            <person name="Zuzow R."/>
            <person name="Dirks W."/>
            <person name="Good M."/>
            <person name="Goodstein D."/>
            <person name="Lemons D."/>
            <person name="Li W."/>
            <person name="Lyons J.B."/>
            <person name="Morris A."/>
            <person name="Nichols S."/>
            <person name="Richter D.J."/>
            <person name="Salamov A."/>
            <person name="Bork P."/>
            <person name="Lim W.A."/>
            <person name="Manning G."/>
            <person name="Miller W.T."/>
            <person name="McGinnis W."/>
            <person name="Shapiro H."/>
            <person name="Tjian R."/>
            <person name="Grigoriev I.V."/>
            <person name="Rokhsar D."/>
        </authorList>
    </citation>
    <scope>NUCLEOTIDE SEQUENCE [LARGE SCALE GENOMIC DNA]</scope>
    <source>
        <strain evidence="8">MX1 / ATCC 50154</strain>
    </source>
</reference>
<dbReference type="InterPro" id="IPR000242">
    <property type="entry name" value="PTP_cat"/>
</dbReference>
<feature type="domain" description="Tyrosine specific protein phosphatases" evidence="6">
    <location>
        <begin position="157"/>
        <end position="225"/>
    </location>
</feature>
<dbReference type="RefSeq" id="XP_001750238.1">
    <property type="nucleotide sequence ID" value="XM_001750186.1"/>
</dbReference>
<evidence type="ECO:0000259" key="5">
    <source>
        <dbReference type="PROSITE" id="PS50055"/>
    </source>
</evidence>
<evidence type="ECO:0000313" key="8">
    <source>
        <dbReference type="Proteomes" id="UP000001357"/>
    </source>
</evidence>
<dbReference type="PROSITE" id="PS50054">
    <property type="entry name" value="TYR_PHOSPHATASE_DUAL"/>
    <property type="match status" value="1"/>
</dbReference>
<evidence type="ECO:0000259" key="4">
    <source>
        <dbReference type="PROSITE" id="PS50054"/>
    </source>
</evidence>
<dbReference type="SUPFAM" id="SSF52799">
    <property type="entry name" value="(Phosphotyrosine protein) phosphatases II"/>
    <property type="match status" value="1"/>
</dbReference>
<dbReference type="Proteomes" id="UP000001357">
    <property type="component" value="Unassembled WGS sequence"/>
</dbReference>
<dbReference type="InterPro" id="IPR050561">
    <property type="entry name" value="PTP"/>
</dbReference>
<sequence length="476" mass="53135">MTEYAQVQFDNLRLNASADKGSTARYGAIVETVRGLIPESRVCKLFCKGSKCKHCDYHAHAHNPLNAFRGVNSTWVTENLLAMSRPLQGAIDAYHLPKKFAEAGITMVLNLQEPFEHSHCGAGVNRHGFSYSFESFQQQGVTVCNCAWVDFGSPPMERALDIVKIMASVIQEGGKIAVHCHAGRGRTGLIIAAYLIFHNDYTAAKAIRLVRSQRPKTIQTRNQVKFLEEFDMYLHPRRAVYHHVPDETEQLTLREALERERTWLVGQNVDIYRYRSLMVDKVCTLLQQHALVKPQDVCDALMLTPRHGNEGLNEVLADMTSKVNKHEWDELEQFDALALAALLLGWLRQLREPAMTPLEVQSVVRGEPLDPAVLELLVCFKPLLSQLRASGSQEEDLLAATTMLAFALIRPDGHQAPPPAPAELQTEGSASPQAEAKRTEGEDAVGQLVTWLLDAQPCTLASLRLEHKPEQSQPQV</sequence>
<name>A9VC08_MONBE</name>
<organism evidence="7 8">
    <name type="scientific">Monosiga brevicollis</name>
    <name type="common">Choanoflagellate</name>
    <dbReference type="NCBI Taxonomy" id="81824"/>
    <lineage>
        <taxon>Eukaryota</taxon>
        <taxon>Choanoflagellata</taxon>
        <taxon>Craspedida</taxon>
        <taxon>Salpingoecidae</taxon>
        <taxon>Monosiga</taxon>
    </lineage>
</organism>
<feature type="region of interest" description="Disordered" evidence="3">
    <location>
        <begin position="411"/>
        <end position="442"/>
    </location>
</feature>